<keyword evidence="3 6" id="KW-0812">Transmembrane</keyword>
<evidence type="ECO:0000256" key="4">
    <source>
        <dbReference type="ARBA" id="ARBA00022989"/>
    </source>
</evidence>
<feature type="transmembrane region" description="Helical" evidence="6">
    <location>
        <begin position="28"/>
        <end position="51"/>
    </location>
</feature>
<evidence type="ECO:0000256" key="2">
    <source>
        <dbReference type="ARBA" id="ARBA00009399"/>
    </source>
</evidence>
<feature type="transmembrane region" description="Helical" evidence="6">
    <location>
        <begin position="113"/>
        <end position="130"/>
    </location>
</feature>
<keyword evidence="4 6" id="KW-1133">Transmembrane helix</keyword>
<dbReference type="RefSeq" id="WP_125084916.1">
    <property type="nucleotide sequence ID" value="NZ_CP034248.1"/>
</dbReference>
<reference evidence="8 9" key="1">
    <citation type="submission" date="2018-11" db="EMBL/GenBank/DDBJ databases">
        <title>Genome sequencing of Paenibacillus lentus DSM25539(T).</title>
        <authorList>
            <person name="Kook J.-K."/>
            <person name="Park S.-N."/>
            <person name="Lim Y.K."/>
        </authorList>
    </citation>
    <scope>NUCLEOTIDE SEQUENCE [LARGE SCALE GENOMIC DNA]</scope>
    <source>
        <strain evidence="8 9">DSM 25539</strain>
    </source>
</reference>
<dbReference type="PANTHER" id="PTHR38459">
    <property type="entry name" value="PROPHAGE BACTOPRENOL-LINKED GLUCOSE TRANSLOCASE HOMOLOG"/>
    <property type="match status" value="1"/>
</dbReference>
<dbReference type="InterPro" id="IPR051401">
    <property type="entry name" value="GtrA_CellWall_Glycosyl"/>
</dbReference>
<dbReference type="KEGG" id="plen:EIM92_23465"/>
<evidence type="ECO:0000256" key="1">
    <source>
        <dbReference type="ARBA" id="ARBA00004141"/>
    </source>
</evidence>
<feature type="transmembrane region" description="Helical" evidence="6">
    <location>
        <begin position="83"/>
        <end position="107"/>
    </location>
</feature>
<dbReference type="OrthoDB" id="9812049at2"/>
<dbReference type="GO" id="GO:0000271">
    <property type="term" value="P:polysaccharide biosynthetic process"/>
    <property type="evidence" value="ECO:0007669"/>
    <property type="project" value="InterPro"/>
</dbReference>
<dbReference type="EMBL" id="CP034248">
    <property type="protein sequence ID" value="AZK48771.1"/>
    <property type="molecule type" value="Genomic_DNA"/>
</dbReference>
<evidence type="ECO:0000256" key="6">
    <source>
        <dbReference type="SAM" id="Phobius"/>
    </source>
</evidence>
<organism evidence="8 9">
    <name type="scientific">Paenibacillus lentus</name>
    <dbReference type="NCBI Taxonomy" id="1338368"/>
    <lineage>
        <taxon>Bacteria</taxon>
        <taxon>Bacillati</taxon>
        <taxon>Bacillota</taxon>
        <taxon>Bacilli</taxon>
        <taxon>Bacillales</taxon>
        <taxon>Paenibacillaceae</taxon>
        <taxon>Paenibacillus</taxon>
    </lineage>
</organism>
<protein>
    <submittedName>
        <fullName evidence="8">GtrA family protein</fullName>
    </submittedName>
</protein>
<evidence type="ECO:0000313" key="8">
    <source>
        <dbReference type="EMBL" id="AZK48771.1"/>
    </source>
</evidence>
<dbReference type="InterPro" id="IPR007267">
    <property type="entry name" value="GtrA_DPMS_TM"/>
</dbReference>
<keyword evidence="9" id="KW-1185">Reference proteome</keyword>
<dbReference type="PANTHER" id="PTHR38459:SF1">
    <property type="entry name" value="PROPHAGE BACTOPRENOL-LINKED GLUCOSE TRANSLOCASE HOMOLOG"/>
    <property type="match status" value="1"/>
</dbReference>
<evidence type="ECO:0000256" key="5">
    <source>
        <dbReference type="ARBA" id="ARBA00023136"/>
    </source>
</evidence>
<evidence type="ECO:0000259" key="7">
    <source>
        <dbReference type="Pfam" id="PF04138"/>
    </source>
</evidence>
<keyword evidence="5 6" id="KW-0472">Membrane</keyword>
<evidence type="ECO:0000256" key="3">
    <source>
        <dbReference type="ARBA" id="ARBA00022692"/>
    </source>
</evidence>
<feature type="domain" description="GtrA/DPMS transmembrane" evidence="7">
    <location>
        <begin position="15"/>
        <end position="136"/>
    </location>
</feature>
<comment type="subcellular location">
    <subcellularLocation>
        <location evidence="1">Membrane</location>
        <topology evidence="1">Multi-pass membrane protein</topology>
    </subcellularLocation>
</comment>
<dbReference type="Proteomes" id="UP000273145">
    <property type="component" value="Chromosome"/>
</dbReference>
<sequence>MRDKKNTNLVAQLFKFNAIGLVNTAIDFALFTLLLIAGLGSFGAQVISYAAGTTNSYIMNKTITFPAQVSAQERRFFFNIRQFMRFAALNLGVLSLSLVLLSVLISVVGLPPLLSKLIVTIVTISVNFVGSRKWVFTERAYLNEKLEA</sequence>
<gene>
    <name evidence="8" type="ORF">EIM92_23465</name>
</gene>
<proteinExistence type="inferred from homology"/>
<dbReference type="Pfam" id="PF04138">
    <property type="entry name" value="GtrA_DPMS_TM"/>
    <property type="match status" value="1"/>
</dbReference>
<comment type="similarity">
    <text evidence="2">Belongs to the GtrA family.</text>
</comment>
<dbReference type="AlphaFoldDB" id="A0A3S8S0I5"/>
<evidence type="ECO:0000313" key="9">
    <source>
        <dbReference type="Proteomes" id="UP000273145"/>
    </source>
</evidence>
<name>A0A3S8S0I5_9BACL</name>
<accession>A0A3S8S0I5</accession>
<dbReference type="GO" id="GO:0005886">
    <property type="term" value="C:plasma membrane"/>
    <property type="evidence" value="ECO:0007669"/>
    <property type="project" value="TreeGrafter"/>
</dbReference>